<keyword evidence="2" id="KW-1185">Reference proteome</keyword>
<gene>
    <name evidence="1" type="ordered locus">MROS_0574</name>
</gene>
<organism evidence="1 2">
    <name type="scientific">Melioribacter roseus (strain DSM 23840 / JCM 17771 / VKM B-2668 / P3M-2)</name>
    <dbReference type="NCBI Taxonomy" id="1191523"/>
    <lineage>
        <taxon>Bacteria</taxon>
        <taxon>Pseudomonadati</taxon>
        <taxon>Ignavibacteriota</taxon>
        <taxon>Ignavibacteria</taxon>
        <taxon>Ignavibacteriales</taxon>
        <taxon>Melioribacteraceae</taxon>
        <taxon>Melioribacter</taxon>
    </lineage>
</organism>
<dbReference type="KEGG" id="mro:MROS_0574"/>
<proteinExistence type="predicted"/>
<sequence>MTVEYTENNIDEDCGLCKDITVSENCDEKYSITLNKTNSLTTAVLNINYTSYSADKKDFIALNKNDIDRAPQLDSYKTVLLLI</sequence>
<accession>I6YTE1</accession>
<evidence type="ECO:0000313" key="1">
    <source>
        <dbReference type="EMBL" id="AFN73817.1"/>
    </source>
</evidence>
<dbReference type="AlphaFoldDB" id="I6YTE1"/>
<name>I6YTE1_MELRP</name>
<dbReference type="EMBL" id="CP003557">
    <property type="protein sequence ID" value="AFN73817.1"/>
    <property type="molecule type" value="Genomic_DNA"/>
</dbReference>
<dbReference type="HOGENOM" id="CLU_2538633_0_0_10"/>
<protein>
    <submittedName>
        <fullName evidence="1">Uncharacterized protein</fullName>
    </submittedName>
</protein>
<dbReference type="Proteomes" id="UP000009011">
    <property type="component" value="Chromosome"/>
</dbReference>
<evidence type="ECO:0000313" key="2">
    <source>
        <dbReference type="Proteomes" id="UP000009011"/>
    </source>
</evidence>
<reference evidence="1 2" key="1">
    <citation type="journal article" date="2013" name="PLoS ONE">
        <title>Genomic analysis of Melioribacter roseus, facultatively anaerobic organotrophic bacterium representing a novel deep lineage within Bacteriodetes/Chlorobi group.</title>
        <authorList>
            <person name="Kadnikov V.V."/>
            <person name="Mardanov A.V."/>
            <person name="Podosokorskaya O.A."/>
            <person name="Gavrilov S.N."/>
            <person name="Kublanov I.V."/>
            <person name="Beletsky A.V."/>
            <person name="Bonch-Osmolovskaya E.A."/>
            <person name="Ravin N.V."/>
        </authorList>
    </citation>
    <scope>NUCLEOTIDE SEQUENCE [LARGE SCALE GENOMIC DNA]</scope>
    <source>
        <strain evidence="2">JCM 17771 / P3M-2</strain>
    </source>
</reference>
<dbReference type="STRING" id="1191523.MROS_0574"/>